<dbReference type="EMBL" id="JACXZS010000003">
    <property type="protein sequence ID" value="MBD3941371.1"/>
    <property type="molecule type" value="Genomic_DNA"/>
</dbReference>
<evidence type="ECO:0000313" key="3">
    <source>
        <dbReference type="Proteomes" id="UP000598426"/>
    </source>
</evidence>
<organism evidence="2 3">
    <name type="scientific">Microbacterium helvum</name>
    <dbReference type="NCBI Taxonomy" id="2773713"/>
    <lineage>
        <taxon>Bacteria</taxon>
        <taxon>Bacillati</taxon>
        <taxon>Actinomycetota</taxon>
        <taxon>Actinomycetes</taxon>
        <taxon>Micrococcales</taxon>
        <taxon>Microbacteriaceae</taxon>
        <taxon>Microbacterium</taxon>
    </lineage>
</organism>
<dbReference type="RefSeq" id="WP_191170993.1">
    <property type="nucleotide sequence ID" value="NZ_JACXZS010000003.1"/>
</dbReference>
<proteinExistence type="predicted"/>
<name>A0ABR8NL21_9MICO</name>
<evidence type="ECO:0008006" key="4">
    <source>
        <dbReference type="Google" id="ProtNLM"/>
    </source>
</evidence>
<evidence type="ECO:0000313" key="2">
    <source>
        <dbReference type="EMBL" id="MBD3941371.1"/>
    </source>
</evidence>
<sequence>MPRIRRTLVVLIAAMAVLTGCASVPAALAPSDIVDEISCAGSDPLTGVPDVDAGRIPDGFEPVAAVRCLPFHSAEDDQGIWSVVARERLEGDLAPLLAVPATPDDARSLGPCAAIATIAPQIWLTDAGGRGILVRIPVDGCGQPKVDLVAEAIAGLTVVRTDEEQRTLAQPREALESGCPPTWAARPLRLAPAEDLEAGPAPQPSPSGDGIQTIPWAAPRVPAPGEVDSLRLCAYSTDEAANPATTPAPGATTWVTIKSEGTAWFTGTRELDAAETRAVLDAAASAEPLPAPCDDVPGSLVVLDAGGGAAPITVELDGCRRLIVDYISTFAAPPGLIDLLAG</sequence>
<comment type="caution">
    <text evidence="2">The sequence shown here is derived from an EMBL/GenBank/DDBJ whole genome shotgun (WGS) entry which is preliminary data.</text>
</comment>
<protein>
    <recommendedName>
        <fullName evidence="4">DUF3515 domain-containing protein</fullName>
    </recommendedName>
</protein>
<keyword evidence="1" id="KW-0732">Signal</keyword>
<evidence type="ECO:0000256" key="1">
    <source>
        <dbReference type="SAM" id="SignalP"/>
    </source>
</evidence>
<reference evidence="2 3" key="1">
    <citation type="submission" date="2020-09" db="EMBL/GenBank/DDBJ databases">
        <title>Isolation and identification of active actinomycetes.</title>
        <authorList>
            <person name="Li X."/>
        </authorList>
    </citation>
    <scope>NUCLEOTIDE SEQUENCE [LARGE SCALE GENOMIC DNA]</scope>
    <source>
        <strain evidence="2 3">NEAU-LLC</strain>
    </source>
</reference>
<dbReference type="Proteomes" id="UP000598426">
    <property type="component" value="Unassembled WGS sequence"/>
</dbReference>
<dbReference type="PROSITE" id="PS51257">
    <property type="entry name" value="PROKAR_LIPOPROTEIN"/>
    <property type="match status" value="1"/>
</dbReference>
<feature type="chain" id="PRO_5047524425" description="DUF3515 domain-containing protein" evidence="1">
    <location>
        <begin position="27"/>
        <end position="342"/>
    </location>
</feature>
<gene>
    <name evidence="2" type="ORF">IF188_06630</name>
</gene>
<feature type="signal peptide" evidence="1">
    <location>
        <begin position="1"/>
        <end position="26"/>
    </location>
</feature>
<accession>A0ABR8NL21</accession>
<keyword evidence="3" id="KW-1185">Reference proteome</keyword>